<dbReference type="Proteomes" id="UP001597181">
    <property type="component" value="Unassembled WGS sequence"/>
</dbReference>
<accession>A0ABW3TML3</accession>
<feature type="transmembrane region" description="Helical" evidence="1">
    <location>
        <begin position="91"/>
        <end position="114"/>
    </location>
</feature>
<sequence length="205" mass="21242">MTAPSNYRPAKADRIALVALMLLGAGIVVSSAVSFVSTTAAILGQGPHTVTANFFDLAGKLPLGPGGAEVSAGVVTATVNIPELVAPATGLLIAEAAVQFLAITTVIVCLVLLGQRALRGVFFGRGNTALIVTTGFAAIFGYMLPPILRQMGTTEALLDLSEGDFFNFMLALNPVQLFIAVFVFGIIATAYTVGSRVQRETEGLI</sequence>
<reference evidence="3" key="1">
    <citation type="journal article" date="2019" name="Int. J. Syst. Evol. Microbiol.">
        <title>The Global Catalogue of Microorganisms (GCM) 10K type strain sequencing project: providing services to taxonomists for standard genome sequencing and annotation.</title>
        <authorList>
            <consortium name="The Broad Institute Genomics Platform"/>
            <consortium name="The Broad Institute Genome Sequencing Center for Infectious Disease"/>
            <person name="Wu L."/>
            <person name="Ma J."/>
        </authorList>
    </citation>
    <scope>NUCLEOTIDE SEQUENCE [LARGE SCALE GENOMIC DNA]</scope>
    <source>
        <strain evidence="3">CCUG 50213</strain>
    </source>
</reference>
<feature type="transmembrane region" description="Helical" evidence="1">
    <location>
        <begin position="15"/>
        <end position="43"/>
    </location>
</feature>
<keyword evidence="1" id="KW-1133">Transmembrane helix</keyword>
<keyword evidence="3" id="KW-1185">Reference proteome</keyword>
<evidence type="ECO:0000313" key="3">
    <source>
        <dbReference type="Proteomes" id="UP001597181"/>
    </source>
</evidence>
<protein>
    <recommendedName>
        <fullName evidence="4">DUF2975 family protein</fullName>
    </recommendedName>
</protein>
<comment type="caution">
    <text evidence="2">The sequence shown here is derived from an EMBL/GenBank/DDBJ whole genome shotgun (WGS) entry which is preliminary data.</text>
</comment>
<evidence type="ECO:0008006" key="4">
    <source>
        <dbReference type="Google" id="ProtNLM"/>
    </source>
</evidence>
<feature type="transmembrane region" description="Helical" evidence="1">
    <location>
        <begin position="126"/>
        <end position="145"/>
    </location>
</feature>
<evidence type="ECO:0000256" key="1">
    <source>
        <dbReference type="SAM" id="Phobius"/>
    </source>
</evidence>
<keyword evidence="1" id="KW-0472">Membrane</keyword>
<name>A0ABW3TML3_9MICO</name>
<evidence type="ECO:0000313" key="2">
    <source>
        <dbReference type="EMBL" id="MFD1201703.1"/>
    </source>
</evidence>
<keyword evidence="1" id="KW-0812">Transmembrane</keyword>
<organism evidence="2 3">
    <name type="scientific">Leucobacter albus</name>
    <dbReference type="NCBI Taxonomy" id="272210"/>
    <lineage>
        <taxon>Bacteria</taxon>
        <taxon>Bacillati</taxon>
        <taxon>Actinomycetota</taxon>
        <taxon>Actinomycetes</taxon>
        <taxon>Micrococcales</taxon>
        <taxon>Microbacteriaceae</taxon>
        <taxon>Leucobacter</taxon>
    </lineage>
</organism>
<gene>
    <name evidence="2" type="ORF">ACFQ3U_07350</name>
</gene>
<proteinExistence type="predicted"/>
<dbReference type="RefSeq" id="WP_343957717.1">
    <property type="nucleotide sequence ID" value="NZ_BAAAKZ010000002.1"/>
</dbReference>
<dbReference type="EMBL" id="JBHTLY010000002">
    <property type="protein sequence ID" value="MFD1201703.1"/>
    <property type="molecule type" value="Genomic_DNA"/>
</dbReference>
<feature type="transmembrane region" description="Helical" evidence="1">
    <location>
        <begin position="165"/>
        <end position="191"/>
    </location>
</feature>